<evidence type="ECO:0000256" key="1">
    <source>
        <dbReference type="PROSITE-ProRule" id="PRU00285"/>
    </source>
</evidence>
<dbReference type="OrthoDB" id="198277at2157"/>
<comment type="similarity">
    <text evidence="1 2">Belongs to the small heat shock protein (HSP20) family.</text>
</comment>
<name>A0A4S3TQ76_9EURY</name>
<feature type="domain" description="SHSP" evidence="3">
    <location>
        <begin position="41"/>
        <end position="152"/>
    </location>
</feature>
<comment type="caution">
    <text evidence="4">The sequence shown here is derived from an EMBL/GenBank/DDBJ whole genome shotgun (WGS) entry which is preliminary data.</text>
</comment>
<dbReference type="Pfam" id="PF00011">
    <property type="entry name" value="HSP20"/>
    <property type="match status" value="1"/>
</dbReference>
<dbReference type="PANTHER" id="PTHR11527">
    <property type="entry name" value="HEAT-SHOCK PROTEIN 20 FAMILY MEMBER"/>
    <property type="match status" value="1"/>
</dbReference>
<evidence type="ECO:0000259" key="3">
    <source>
        <dbReference type="PROSITE" id="PS01031"/>
    </source>
</evidence>
<reference evidence="4 5" key="1">
    <citation type="submission" date="2018-10" db="EMBL/GenBank/DDBJ databases">
        <title>Natronolimnobius sp. XQ-INN 246 isolated from Inner Mongolia Autonomous Region of China.</title>
        <authorList>
            <person name="Xue Q."/>
        </authorList>
    </citation>
    <scope>NUCLEOTIDE SEQUENCE [LARGE SCALE GENOMIC DNA]</scope>
    <source>
        <strain evidence="4 5">XQ-INN 246</strain>
    </source>
</reference>
<keyword evidence="5" id="KW-1185">Reference proteome</keyword>
<accession>A0A4S3TQ76</accession>
<dbReference type="RefSeq" id="WP_141462880.1">
    <property type="nucleotide sequence ID" value="NZ_RBZW01000004.1"/>
</dbReference>
<dbReference type="SUPFAM" id="SSF49764">
    <property type="entry name" value="HSP20-like chaperones"/>
    <property type="match status" value="1"/>
</dbReference>
<protein>
    <submittedName>
        <fullName evidence="4">Hsp20/alpha crystallin family protein</fullName>
    </submittedName>
</protein>
<dbReference type="AlphaFoldDB" id="A0A4S3TQ76"/>
<dbReference type="PROSITE" id="PS01031">
    <property type="entry name" value="SHSP"/>
    <property type="match status" value="1"/>
</dbReference>
<evidence type="ECO:0000313" key="4">
    <source>
        <dbReference type="EMBL" id="THE66532.1"/>
    </source>
</evidence>
<dbReference type="EMBL" id="RBZW01000004">
    <property type="protein sequence ID" value="THE66532.1"/>
    <property type="molecule type" value="Genomic_DNA"/>
</dbReference>
<dbReference type="CDD" id="cd06464">
    <property type="entry name" value="ACD_sHsps-like"/>
    <property type="match status" value="1"/>
</dbReference>
<dbReference type="InterPro" id="IPR008978">
    <property type="entry name" value="HSP20-like_chaperone"/>
</dbReference>
<organism evidence="4 5">
    <name type="scientific">Salinadaptatus halalkaliphilus</name>
    <dbReference type="NCBI Taxonomy" id="2419781"/>
    <lineage>
        <taxon>Archaea</taxon>
        <taxon>Methanobacteriati</taxon>
        <taxon>Methanobacteriota</taxon>
        <taxon>Stenosarchaea group</taxon>
        <taxon>Halobacteria</taxon>
        <taxon>Halobacteriales</taxon>
        <taxon>Natrialbaceae</taxon>
        <taxon>Salinadaptatus</taxon>
    </lineage>
</organism>
<sequence length="152" mass="16685">MDDRSNPVDDIQTLLSRLAIQLESAARSWEGELDNRSRLDFSGGGGATSLDLADRDDAFAVTVDVPGYESDDLEIRLHGATLSIRGERERERGHDSDQYIRRERSIQSFSRQLQLPEPVDADAVDASVNNGILTVELPKAAMDEGATAIDID</sequence>
<dbReference type="InterPro" id="IPR031107">
    <property type="entry name" value="Small_HSP"/>
</dbReference>
<evidence type="ECO:0000256" key="2">
    <source>
        <dbReference type="RuleBase" id="RU003616"/>
    </source>
</evidence>
<dbReference type="Proteomes" id="UP000318864">
    <property type="component" value="Unassembled WGS sequence"/>
</dbReference>
<dbReference type="InterPro" id="IPR002068">
    <property type="entry name" value="A-crystallin/Hsp20_dom"/>
</dbReference>
<proteinExistence type="inferred from homology"/>
<gene>
    <name evidence="4" type="ORF">D8Y22_01675</name>
</gene>
<dbReference type="Gene3D" id="2.60.40.790">
    <property type="match status" value="1"/>
</dbReference>
<evidence type="ECO:0000313" key="5">
    <source>
        <dbReference type="Proteomes" id="UP000318864"/>
    </source>
</evidence>